<protein>
    <submittedName>
        <fullName evidence="2 4">Uncharacterized protein</fullName>
    </submittedName>
</protein>
<dbReference type="Proteomes" id="UP000050761">
    <property type="component" value="Unassembled WGS sequence"/>
</dbReference>
<evidence type="ECO:0000256" key="1">
    <source>
        <dbReference type="SAM" id="MobiDB-lite"/>
    </source>
</evidence>
<sequence length="89" mass="10321">MRTARDVQVFERLRRFVPTISSERNAFRILVDYVSQVMELEQHYEEVDEKVEMKPLMSSTPSGSPHYSCGYVRSRQSSTAPNPEVSRLP</sequence>
<reference evidence="4" key="2">
    <citation type="submission" date="2019-09" db="UniProtKB">
        <authorList>
            <consortium name="WormBaseParasite"/>
        </authorList>
    </citation>
    <scope>IDENTIFICATION</scope>
</reference>
<gene>
    <name evidence="2" type="ORF">HPBE_LOCUS25713</name>
</gene>
<evidence type="ECO:0000313" key="2">
    <source>
        <dbReference type="EMBL" id="VDP53308.1"/>
    </source>
</evidence>
<accession>A0A183GSP4</accession>
<dbReference type="EMBL" id="UZAH01038441">
    <property type="protein sequence ID" value="VDP53308.1"/>
    <property type="molecule type" value="Genomic_DNA"/>
</dbReference>
<dbReference type="AlphaFoldDB" id="A0A183GSP4"/>
<reference evidence="2 3" key="1">
    <citation type="submission" date="2018-11" db="EMBL/GenBank/DDBJ databases">
        <authorList>
            <consortium name="Pathogen Informatics"/>
        </authorList>
    </citation>
    <scope>NUCLEOTIDE SEQUENCE [LARGE SCALE GENOMIC DNA]</scope>
</reference>
<organism evidence="3 4">
    <name type="scientific">Heligmosomoides polygyrus</name>
    <name type="common">Parasitic roundworm</name>
    <dbReference type="NCBI Taxonomy" id="6339"/>
    <lineage>
        <taxon>Eukaryota</taxon>
        <taxon>Metazoa</taxon>
        <taxon>Ecdysozoa</taxon>
        <taxon>Nematoda</taxon>
        <taxon>Chromadorea</taxon>
        <taxon>Rhabditida</taxon>
        <taxon>Rhabditina</taxon>
        <taxon>Rhabditomorpha</taxon>
        <taxon>Strongyloidea</taxon>
        <taxon>Heligmosomidae</taxon>
        <taxon>Heligmosomoides</taxon>
    </lineage>
</organism>
<dbReference type="WBParaSite" id="HPBE_0002571401-mRNA-1">
    <property type="protein sequence ID" value="HPBE_0002571401-mRNA-1"/>
    <property type="gene ID" value="HPBE_0002571401"/>
</dbReference>
<evidence type="ECO:0000313" key="3">
    <source>
        <dbReference type="Proteomes" id="UP000050761"/>
    </source>
</evidence>
<keyword evidence="3" id="KW-1185">Reference proteome</keyword>
<evidence type="ECO:0000313" key="4">
    <source>
        <dbReference type="WBParaSite" id="HPBE_0002571401-mRNA-1"/>
    </source>
</evidence>
<dbReference type="OrthoDB" id="5917066at2759"/>
<feature type="region of interest" description="Disordered" evidence="1">
    <location>
        <begin position="51"/>
        <end position="89"/>
    </location>
</feature>
<proteinExistence type="predicted"/>
<accession>A0A3P8F2E3</accession>
<name>A0A183GSP4_HELPZ</name>